<dbReference type="InterPro" id="IPR054514">
    <property type="entry name" value="RhiE-like_linker"/>
</dbReference>
<evidence type="ECO:0000256" key="1">
    <source>
        <dbReference type="ARBA" id="ARBA00004496"/>
    </source>
</evidence>
<dbReference type="Pfam" id="PF22621">
    <property type="entry name" value="CurL-like_PKS_C"/>
    <property type="match status" value="1"/>
</dbReference>
<feature type="region of interest" description="Disordered" evidence="10">
    <location>
        <begin position="4066"/>
        <end position="4102"/>
    </location>
</feature>
<feature type="region of interest" description="Disordered" evidence="10">
    <location>
        <begin position="1110"/>
        <end position="1132"/>
    </location>
</feature>
<feature type="domain" description="Carrier" evidence="11">
    <location>
        <begin position="2731"/>
        <end position="2808"/>
    </location>
</feature>
<keyword evidence="3" id="KW-0596">Phosphopantetheine</keyword>
<evidence type="ECO:0000256" key="10">
    <source>
        <dbReference type="SAM" id="MobiDB-lite"/>
    </source>
</evidence>
<feature type="region of interest" description="Disordered" evidence="10">
    <location>
        <begin position="1226"/>
        <end position="1249"/>
    </location>
</feature>
<dbReference type="Pfam" id="PF00109">
    <property type="entry name" value="ketoacyl-synt"/>
    <property type="match status" value="3"/>
</dbReference>
<dbReference type="CDD" id="cd08953">
    <property type="entry name" value="KR_2_SDR_x"/>
    <property type="match status" value="3"/>
</dbReference>
<evidence type="ECO:0000259" key="13">
    <source>
        <dbReference type="PROSITE" id="PS52019"/>
    </source>
</evidence>
<dbReference type="InterPro" id="IPR049490">
    <property type="entry name" value="C883_1060-like_KR_N"/>
</dbReference>
<feature type="domain" description="Carrier" evidence="11">
    <location>
        <begin position="1138"/>
        <end position="1211"/>
    </location>
</feature>
<evidence type="ECO:0000259" key="12">
    <source>
        <dbReference type="PROSITE" id="PS52004"/>
    </source>
</evidence>
<dbReference type="SMART" id="SM00822">
    <property type="entry name" value="PKS_KR"/>
    <property type="match status" value="3"/>
</dbReference>
<dbReference type="SUPFAM" id="SSF47336">
    <property type="entry name" value="ACP-like"/>
    <property type="match status" value="3"/>
</dbReference>
<dbReference type="InterPro" id="IPR057326">
    <property type="entry name" value="KR_dom"/>
</dbReference>
<feature type="compositionally biased region" description="Low complexity" evidence="10">
    <location>
        <begin position="1229"/>
        <end position="1249"/>
    </location>
</feature>
<dbReference type="GO" id="GO:0004312">
    <property type="term" value="F:fatty acid synthase activity"/>
    <property type="evidence" value="ECO:0007669"/>
    <property type="project" value="TreeGrafter"/>
</dbReference>
<evidence type="ECO:0000256" key="9">
    <source>
        <dbReference type="PROSITE-ProRule" id="PRU01363"/>
    </source>
</evidence>
<dbReference type="Gene3D" id="3.40.50.1820">
    <property type="entry name" value="alpha/beta hydrolase"/>
    <property type="match status" value="1"/>
</dbReference>
<gene>
    <name evidence="14" type="ORF">SOCE26_050510</name>
</gene>
<dbReference type="Pfam" id="PF00550">
    <property type="entry name" value="PP-binding"/>
    <property type="match status" value="3"/>
</dbReference>
<keyword evidence="6" id="KW-0808">Transferase</keyword>
<feature type="region of interest" description="N-terminal hotdog fold" evidence="9">
    <location>
        <begin position="1890"/>
        <end position="2009"/>
    </location>
</feature>
<evidence type="ECO:0000256" key="2">
    <source>
        <dbReference type="ARBA" id="ARBA00004792"/>
    </source>
</evidence>
<evidence type="ECO:0000256" key="4">
    <source>
        <dbReference type="ARBA" id="ARBA00022490"/>
    </source>
</evidence>
<evidence type="ECO:0000256" key="5">
    <source>
        <dbReference type="ARBA" id="ARBA00022553"/>
    </source>
</evidence>
<dbReference type="Proteomes" id="UP000238348">
    <property type="component" value="Chromosome"/>
</dbReference>
<dbReference type="SUPFAM" id="SSF53901">
    <property type="entry name" value="Thiolase-like"/>
    <property type="match status" value="3"/>
</dbReference>
<dbReference type="SMART" id="SM00826">
    <property type="entry name" value="PKS_DH"/>
    <property type="match status" value="1"/>
</dbReference>
<dbReference type="InterPro" id="IPR020806">
    <property type="entry name" value="PKS_PP-bd"/>
</dbReference>
<evidence type="ECO:0000256" key="6">
    <source>
        <dbReference type="ARBA" id="ARBA00022679"/>
    </source>
</evidence>
<dbReference type="GO" id="GO:0031177">
    <property type="term" value="F:phosphopantetheine binding"/>
    <property type="evidence" value="ECO:0007669"/>
    <property type="project" value="InterPro"/>
</dbReference>
<dbReference type="Pfam" id="PF08659">
    <property type="entry name" value="KR"/>
    <property type="match status" value="3"/>
</dbReference>
<dbReference type="Pfam" id="PF21394">
    <property type="entry name" value="Beta-ketacyl_N"/>
    <property type="match status" value="3"/>
</dbReference>
<dbReference type="InterPro" id="IPR020841">
    <property type="entry name" value="PKS_Beta-ketoAc_synthase_dom"/>
</dbReference>
<evidence type="ECO:0000256" key="7">
    <source>
        <dbReference type="ARBA" id="ARBA00022737"/>
    </source>
</evidence>
<dbReference type="InterPro" id="IPR036736">
    <property type="entry name" value="ACP-like_sf"/>
</dbReference>
<dbReference type="OrthoDB" id="5385718at2"/>
<feature type="domain" description="Ketosynthase family 3 (KS3)" evidence="12">
    <location>
        <begin position="2927"/>
        <end position="3354"/>
    </location>
</feature>
<dbReference type="InterPro" id="IPR036291">
    <property type="entry name" value="NAD(P)-bd_dom_sf"/>
</dbReference>
<dbReference type="Pfam" id="PF14765">
    <property type="entry name" value="PS-DH"/>
    <property type="match status" value="1"/>
</dbReference>
<dbReference type="SMART" id="SM00823">
    <property type="entry name" value="PKS_PP"/>
    <property type="match status" value="3"/>
</dbReference>
<name>A0A2L0EWB9_SORCE</name>
<dbReference type="Gene3D" id="3.40.50.720">
    <property type="entry name" value="NAD(P)-binding Rossmann-like Domain"/>
    <property type="match status" value="3"/>
</dbReference>
<dbReference type="PROSITE" id="PS00606">
    <property type="entry name" value="KS3_1"/>
    <property type="match status" value="3"/>
</dbReference>
<dbReference type="PROSITE" id="PS52004">
    <property type="entry name" value="KS3_2"/>
    <property type="match status" value="3"/>
</dbReference>
<dbReference type="GO" id="GO:0071770">
    <property type="term" value="P:DIM/DIP cell wall layer assembly"/>
    <property type="evidence" value="ECO:0007669"/>
    <property type="project" value="TreeGrafter"/>
</dbReference>
<dbReference type="PROSITE" id="PS52019">
    <property type="entry name" value="PKS_MFAS_DH"/>
    <property type="match status" value="1"/>
</dbReference>
<dbReference type="InterPro" id="IPR001031">
    <property type="entry name" value="Thioesterase"/>
</dbReference>
<dbReference type="InterPro" id="IPR049900">
    <property type="entry name" value="PKS_mFAS_DH"/>
</dbReference>
<dbReference type="InterPro" id="IPR016039">
    <property type="entry name" value="Thiolase-like"/>
</dbReference>
<dbReference type="FunFam" id="3.40.47.10:FF:000019">
    <property type="entry name" value="Polyketide synthase type I"/>
    <property type="match status" value="2"/>
</dbReference>
<evidence type="ECO:0000259" key="11">
    <source>
        <dbReference type="PROSITE" id="PS50075"/>
    </source>
</evidence>
<keyword evidence="5" id="KW-0597">Phosphoprotein</keyword>
<dbReference type="Gene3D" id="3.10.129.110">
    <property type="entry name" value="Polyketide synthase dehydratase"/>
    <property type="match status" value="1"/>
</dbReference>
<feature type="domain" description="Ketosynthase family 3 (KS3)" evidence="12">
    <location>
        <begin position="1269"/>
        <end position="1702"/>
    </location>
</feature>
<feature type="region of interest" description="Disordered" evidence="10">
    <location>
        <begin position="2824"/>
        <end position="2843"/>
    </location>
</feature>
<accession>A0A2L0EWB9</accession>
<dbReference type="Gene3D" id="1.10.1240.100">
    <property type="match status" value="3"/>
</dbReference>
<evidence type="ECO:0000256" key="3">
    <source>
        <dbReference type="ARBA" id="ARBA00022450"/>
    </source>
</evidence>
<dbReference type="InterPro" id="IPR049552">
    <property type="entry name" value="PKS_DH_N"/>
</dbReference>
<dbReference type="CDD" id="cd00833">
    <property type="entry name" value="PKS"/>
    <property type="match status" value="3"/>
</dbReference>
<keyword evidence="4" id="KW-0963">Cytoplasm</keyword>
<feature type="region of interest" description="Disordered" evidence="10">
    <location>
        <begin position="2432"/>
        <end position="2452"/>
    </location>
</feature>
<dbReference type="SMART" id="SM00824">
    <property type="entry name" value="PKS_TE"/>
    <property type="match status" value="1"/>
</dbReference>
<dbReference type="GO" id="GO:0005886">
    <property type="term" value="C:plasma membrane"/>
    <property type="evidence" value="ECO:0007669"/>
    <property type="project" value="TreeGrafter"/>
</dbReference>
<dbReference type="Pfam" id="PF21089">
    <property type="entry name" value="PKS_DH_N"/>
    <property type="match status" value="1"/>
</dbReference>
<dbReference type="InterPro" id="IPR018201">
    <property type="entry name" value="Ketoacyl_synth_AS"/>
</dbReference>
<dbReference type="Pfam" id="PF22336">
    <property type="entry name" value="RhiE-like_linker"/>
    <property type="match status" value="2"/>
</dbReference>
<dbReference type="InterPro" id="IPR020807">
    <property type="entry name" value="PKS_DH"/>
</dbReference>
<dbReference type="SMART" id="SM01294">
    <property type="entry name" value="PKS_PP_betabranch"/>
    <property type="match status" value="3"/>
</dbReference>
<feature type="region of interest" description="Disordered" evidence="10">
    <location>
        <begin position="2710"/>
        <end position="2729"/>
    </location>
</feature>
<feature type="region of interest" description="Disordered" evidence="10">
    <location>
        <begin position="3520"/>
        <end position="3578"/>
    </location>
</feature>
<feature type="compositionally biased region" description="Low complexity" evidence="10">
    <location>
        <begin position="3521"/>
        <end position="3567"/>
    </location>
</feature>
<dbReference type="InterPro" id="IPR029058">
    <property type="entry name" value="AB_hydrolase_fold"/>
</dbReference>
<dbReference type="InterPro" id="IPR049551">
    <property type="entry name" value="PKS_DH_C"/>
</dbReference>
<evidence type="ECO:0000313" key="14">
    <source>
        <dbReference type="EMBL" id="AUX43601.1"/>
    </source>
</evidence>
<comment type="subcellular location">
    <subcellularLocation>
        <location evidence="1">Cytoplasm</location>
    </subcellularLocation>
</comment>
<reference evidence="14 15" key="1">
    <citation type="submission" date="2015-09" db="EMBL/GenBank/DDBJ databases">
        <title>Sorangium comparison.</title>
        <authorList>
            <person name="Zaburannyi N."/>
            <person name="Bunk B."/>
            <person name="Overmann J."/>
            <person name="Mueller R."/>
        </authorList>
    </citation>
    <scope>NUCLEOTIDE SEQUENCE [LARGE SCALE GENOMIC DNA]</scope>
    <source>
        <strain evidence="14 15">So ce26</strain>
    </source>
</reference>
<feature type="active site" description="Proton acceptor; for dehydratase activity" evidence="9">
    <location>
        <position position="1921"/>
    </location>
</feature>
<dbReference type="EMBL" id="CP012673">
    <property type="protein sequence ID" value="AUX43601.1"/>
    <property type="molecule type" value="Genomic_DNA"/>
</dbReference>
<comment type="pathway">
    <text evidence="2">Antibiotic biosynthesis.</text>
</comment>
<dbReference type="InterPro" id="IPR020802">
    <property type="entry name" value="TesA-like"/>
</dbReference>
<dbReference type="InterPro" id="IPR013968">
    <property type="entry name" value="PKS_KR"/>
</dbReference>
<dbReference type="InterPro" id="IPR050091">
    <property type="entry name" value="PKS_NRPS_Biosynth_Enz"/>
</dbReference>
<feature type="domain" description="Carrier" evidence="11">
    <location>
        <begin position="4107"/>
        <end position="4182"/>
    </location>
</feature>
<feature type="compositionally biased region" description="Pro residues" evidence="10">
    <location>
        <begin position="4085"/>
        <end position="4095"/>
    </location>
</feature>
<dbReference type="SUPFAM" id="SSF51735">
    <property type="entry name" value="NAD(P)-binding Rossmann-fold domains"/>
    <property type="match status" value="6"/>
</dbReference>
<dbReference type="PANTHER" id="PTHR43775">
    <property type="entry name" value="FATTY ACID SYNTHASE"/>
    <property type="match status" value="1"/>
</dbReference>
<dbReference type="PROSITE" id="PS50075">
    <property type="entry name" value="CARRIER"/>
    <property type="match status" value="3"/>
</dbReference>
<dbReference type="InterPro" id="IPR042104">
    <property type="entry name" value="PKS_dehydratase_sf"/>
</dbReference>
<evidence type="ECO:0000313" key="15">
    <source>
        <dbReference type="Proteomes" id="UP000238348"/>
    </source>
</evidence>
<dbReference type="InterPro" id="IPR014030">
    <property type="entry name" value="Ketoacyl_synth_N"/>
</dbReference>
<dbReference type="InterPro" id="IPR014031">
    <property type="entry name" value="Ketoacyl_synth_C"/>
</dbReference>
<dbReference type="SUPFAM" id="SSF53474">
    <property type="entry name" value="alpha/beta-Hydrolases"/>
    <property type="match status" value="1"/>
</dbReference>
<evidence type="ECO:0000256" key="8">
    <source>
        <dbReference type="ARBA" id="ARBA00054155"/>
    </source>
</evidence>
<feature type="region of interest" description="Disordered" evidence="10">
    <location>
        <begin position="4181"/>
        <end position="4205"/>
    </location>
</feature>
<dbReference type="PANTHER" id="PTHR43775:SF37">
    <property type="entry name" value="SI:DKEY-61P9.11"/>
    <property type="match status" value="1"/>
</dbReference>
<dbReference type="GO" id="GO:0005737">
    <property type="term" value="C:cytoplasm"/>
    <property type="evidence" value="ECO:0007669"/>
    <property type="project" value="UniProtKB-SubCell"/>
</dbReference>
<dbReference type="Pfam" id="PF00975">
    <property type="entry name" value="Thioesterase"/>
    <property type="match status" value="1"/>
</dbReference>
<evidence type="ECO:0008006" key="16">
    <source>
        <dbReference type="Google" id="ProtNLM"/>
    </source>
</evidence>
<protein>
    <recommendedName>
        <fullName evidence="16">Polyketide synthase</fullName>
    </recommendedName>
</protein>
<feature type="domain" description="PKS/mFAS DH" evidence="13">
    <location>
        <begin position="1890"/>
        <end position="2176"/>
    </location>
</feature>
<dbReference type="Gene3D" id="1.10.1200.10">
    <property type="entry name" value="ACP-like"/>
    <property type="match status" value="3"/>
</dbReference>
<feature type="active site" description="Proton donor; for dehydratase activity" evidence="9">
    <location>
        <position position="2088"/>
    </location>
</feature>
<dbReference type="InterPro" id="IPR009081">
    <property type="entry name" value="PP-bd_ACP"/>
</dbReference>
<dbReference type="GO" id="GO:0004315">
    <property type="term" value="F:3-oxoacyl-[acyl-carrier-protein] synthase activity"/>
    <property type="evidence" value="ECO:0007669"/>
    <property type="project" value="InterPro"/>
</dbReference>
<organism evidence="14 15">
    <name type="scientific">Sorangium cellulosum</name>
    <name type="common">Polyangium cellulosum</name>
    <dbReference type="NCBI Taxonomy" id="56"/>
    <lineage>
        <taxon>Bacteria</taxon>
        <taxon>Pseudomonadati</taxon>
        <taxon>Myxococcota</taxon>
        <taxon>Polyangia</taxon>
        <taxon>Polyangiales</taxon>
        <taxon>Polyangiaceae</taxon>
        <taxon>Sorangium</taxon>
    </lineage>
</organism>
<feature type="compositionally biased region" description="Basic and acidic residues" evidence="10">
    <location>
        <begin position="2433"/>
        <end position="2448"/>
    </location>
</feature>
<comment type="function">
    <text evidence="8">Involved in production of the polyketide antibiotic thailandamide.</text>
</comment>
<dbReference type="GO" id="GO:0006633">
    <property type="term" value="P:fatty acid biosynthetic process"/>
    <property type="evidence" value="ECO:0007669"/>
    <property type="project" value="InterPro"/>
</dbReference>
<feature type="region of interest" description="C-terminal hotdog fold" evidence="9">
    <location>
        <begin position="2025"/>
        <end position="2176"/>
    </location>
</feature>
<dbReference type="SMART" id="SM00825">
    <property type="entry name" value="PKS_KS"/>
    <property type="match status" value="3"/>
</dbReference>
<proteinExistence type="predicted"/>
<sequence length="4513" mass="479810">MSERVEPMHTREIAIIGMSGRFPGANDLRQYWANLVEGRVSTGEVPPSRWDAGALYDPDPKARGKSISKWGGFIDDVDAFDPRFFRITPRDAVYMDPQQRLFLEESWKTFEDAGYSDRDLDGARCGVFVGCKIADYLIRLQRLGEDLEGHAMSGNDISMLPARLSYFLNLRGPSLPINTACSSSMVALHLACESLLGGTCEMALVGGVELMTSPGIYQALSSAGALSPSPACRPFDDRADGVVLGEGVCAVLLKPLHAALADGDHIRGVIRSSGINQDGRSSGISAPSGAAQTALITDVYRRGAVDPETIGYVEAHGTGTALGDPIEIHALTEAFEQFTRRRRFCPIGSLKANIGHPLSAAGLAGVIKILLCFEHGQLPPAAGFSRENHLINLQDSPFFVNTALRAWPPGGLPRRAAVSSFGFSGTNAHAVVEEPPAPRKGSRSPQGPHLILLSAKTEEALRSRADDLRRWLLEDAGRHALADVAYTLHRGRAHFQRRLALVVDSESDLIRRLEGAGAGAVAPSLDRATSAAFKAAEDRVARHLHRDGLAAEGRRGALMVLGDLYLRGHVPDWRHLHPEGGARVPLPTYPFARERYWLPWPSQAAAAAPAQAAPSAPSAEASPEGEAGELRLLQEDWASAPLPAPAPSAGVDLPEGDLLLFAPSEAPWRALQARAAGPGRRVVLVEPGEAFGEVGDDRFTVRPGHDEDFERLIAALHRASRPLSAVLFLPAAEAGDEVGIEARLDAGPRSVFALCRALARTSQRRPLPIVCPVPLRSGAPDPVLAALSGFARTLGAEAPALRLKTVALAAERWSAAHLDVLLAELAAIDPGGAAVRYDGDRRLQRRFVVAPPAAPARPEREAPLLRRGGVYLVTGGAGGIGAVLVEHLARTAGARLVLAGRSSASDRTDALLARVRAQGGEALYAQADLARRADVERLIALARERFGRIDGIFHAAGLHRDALVRNKRKDDVDAVLGPKVLGALHLDQATAGADLDLFVLFSSLAAVLGNPGQADYAYANAFLDAFAADREARRARGERRGRTVSLNWPYWRDGGMRLADADVEAFRRQAGLLPMPSGVGLRALDEALRGGPARYVVLYGDAQKLEATLAEQTPAPARRSPDAGRGDAGSAEVASLRREVEQLLRRVMAKATQLAPEEIDPEVSFTDYGVDSVTIKEFNVQLDAIVGALPRTLLFEHDNLRSLSDYLARHHAEVLRRALGPRAGEPARGALPAAEASPPAEAPPAGALSRARSFEISPAGARDSAPAGAGDIAVIGMFGRYPGADDLETFWGNLAEGRDSVTEIPAGRWRSVPRYDADPERSREGAIYCKWGGFLDGVDLFDAKFFGISPREAEVMDPQERLFLETAWATFEDAGYTRERLRALSPDDRGAPVGVFVGVTTNTYLLYGPEEWQKGNLVTPVSAPWSIANRVSYLFDLTGPSVPVDTACSSSLVAVHFAIQSLRRGECRMALVGGVNLYLHPSKYVNMCQLHMLSPTGRCHAFGVGADGFVPGEGVGAVLLKPLDAAIRDGDHIYGVIKGSAVNHGGKTNSYTVPNPNAHAQLIREALRDAAVDASTITCVEAHGTGTALGDPIEVRGLTSAFLEHTAERSFCALGAVKTNIGHLEAAAGIAGLTKLMLELEHRQIAPSLHAEQVSEDLQLDTTPFYVARRLAAWRPADGAPRRAGLSSFGAGGVNAHVIVEEAPADLRPAARAALPAVVVLSAKSEHALRAYAEALLGHVRRRRDAIAVEDVAYTLQVGRQPMSARLAVVVSSLDELERGLEGFLAGRHGDVEWVSGEVKKSGPASGSLLEGEEGAAFLRAALENRRVSKLARLWVEGVPIDWSLLYAGATPRRIPLPTYPFERRRYWIPTVEAPRLPAAATSAEGAAAPLPFPFERAAASDGSKRFRVELRGDEFYLRDHIIDGRPVLPGVVLLEMVRAAGELSEGKPVRGLRQVVWVKPIALDGGPREIEVVLRLDGPGALFEVRSSRDGATETHVQGRLDYGPPAAVAQPPVDLRAIERRCPAHRSAGECYPERGADRAAVRIGPSLRSIVGLWSGDREVLAELALPPHLDAEPGGFFMHPALLDGAVQVVVSFGRDAETGLRWLFFPFSVDAVEIFRPFPRRAYAHARLAQGRPQEGASIVKLDIDILDADGAPLAKLAGAAFRVVDRWLAEAPRAGAEAPRAGAATAARSAGAAADAGRAGAAAEPALLYYTPEWVPSPLSAPAARSEALGPVLLLDAGGELAEALRQRLGGAGGAQRQVVLVSPGPAFARTGESTFTVVPGEVESFRQLVEALAAGGVLPRSVVCTWAEDRAELDEAALRAGLEAGLYTLSALGQALAAQKGQPIQLLHVHRALDARPRPLADALSSWALSANLEGPSRVAKTLAIVGSPSPSQLAELVLAELAQAGRGDAAVRVEAGQRWTRRLRARDLRGDQGEDRRGDRPAGQGALRRGGVVLLAGGAGALGQIVARHLAESAAARLVLLGRSAPAERHRQLIASLEALGGEALYLQADLAKRDDVVAAVAQARARFGDIHAVIHAAGVLTEGYVAERPRGAIEEVVAAKVLGTVHLDAATRGEPLDFFATFSSTATELGTPAQADYAFANGFMDHFAALREEARKRGERSGSSRSIGWPLWQGGVGAVDASVIEWLRRTLGVEPLTARPGIEAFERALSAPWPHVLVLAGERERIARYVIDRQLGAPEAGAAPAASSAGPAAIAPSPDADHPAAALGRELLDLAAQLLKQDRSEMDLDTELVEYGFESISLIEFTNAINRRYGVELMPTAFFEHRTLAALSKHLLEAFPAAFAAQASASGPAVRAAATPASEGERSPASTLVAERPAAPRAEAVVSPAAVPAAAPFAVPAAAPAAVPAAAPAAVPAAAPFAVPAAAPAAVPAAAPFAVPAAAPVVELVASRFAVPAVEPVAIVGISGAMPSSEDLQAFWENLYAGRALITETPASRWRWQDHGEASRWGGFMPGVDQFDPLFFGISPREAALMDPQHRLLLEHTWKAIEDAGHKPSDLAGTRAAVFVGVMNTDYADLVRERLHEMEAHAPIGNSVCMLPNRISYLLDVHGPSQPVDTGCSSATIAVHRAVKAIQHEGCEAAIVGGVNVMLSPMQSLFFEKAGVLSRDHRCRAFDRHATGTVRGEGVGALLLKPLSRALADKNPVYAVIRASGENHGGRARSLTAPNPRAQADLVAEVHEAAAIDPRAVGYIEAHGTGTAIGDPIEVDGLKKAFDRLYRARGQRPSAPHIGIASVKSNVGHLEPAAGIAAIFKVLLALKHRFLPATLHFEELNPFIKLDGTPFYILDAPRPWEAPHDAAGRALPRVAGVSSFGMGGANAHLVLEEHHVERQPAQPGAAAPQLIVLSAKSEDRLRAYAERLLSFLGEGDDDVTLDEIAYTLQVGREPMEFRFAAVVPTKQALFRRLRQFLRGEGRGVDYLAGAVEGSASRAKAPEPGGSAGPGGLEALASAWVAGVPVDFAGLHPIPPRRVSLPTYPFARIRCWIDDAGETESSALTSSPSPVTSSPSPVTSSPSPVTSSPSPRAPAAGGARDAAPSADHPTKKNGKGAAHAAAQEVVYYDLAWSSAPARPASSPRHGSGPVLLFTRDAGDDGARSHLEQRGAAVVEVRPGEDFRELAPDRWEIRPACADDYERLLRALSERGEVPASVVVAWARPAAAEEPDEDLAQAAVDAGIEGGVGPIFFLAHAYAALQKKNHLRRIVFAYEGGEGPRAALLQAVAGYCASLRPVLPNASVTVVRVAPSDGAASGLGDAIARELLEGDGDGEVRYRGGQREVRRAVPAAIGRAAESLLRERGVYLVTGGAGGLGRTFALYLAARYHARLALVGRSPLDAGRRELLDEIRRAGGEALYLEADVADEAAMARALDAARAQFGGLHGVLHVAGTANKRLVTRKRYAEIRETLAPKIEGTLLLDRLTRGDPLDFFALFSSTSVLLGDMGQCDYAIGNRFIDAFADAREHHRAAGRRAGRTVSINWPLWREGGFHLDAADEELALRFSGMSYLEADAGLQVFEDVLAAGVRQIMVAVPTDRARLDQFLGASGPRPLAAPGPEDTAPRTPGPRPEPPLPSANGSRPAATLDGLIATLRRIASEQLDIAPELLRDDEALVRFGMDSINVASFIKRINEEFADLDLDHAAFFEHPTLRSMAEHLLEKQAARPSSPRVEPAAASLPADPPASLPAAPSLPPEVVAFNSKGARPPSFWVPGSFGFAESFVGLASALGPDYPLYAFKARGNDGKRLPFSRLEDMAAYYADCVTAIAPRGPYLLGGYSFGGLVALEMAHLLARRGAHIAKLVLFDTYPPTRRIYEITQDPANASEIKLILANYLTGRGEGSQVITPADLEGVPPRLHLARLAALVGERGRMQLSPDEIFAFLRGASEVNDYASEAYVTYHPAPYTASDVLYFRSQEGTNAYIDGYDYLSPWRDIVRSELHVVECPAGHGQMMSPPALAVALPLLQAAIAEVESERVLREKNPGSAADLQVQVV</sequence>
<feature type="domain" description="Ketosynthase family 3 (KS3)" evidence="12">
    <location>
        <begin position="10"/>
        <end position="434"/>
    </location>
</feature>
<keyword evidence="7" id="KW-0677">Repeat</keyword>
<dbReference type="Pfam" id="PF02801">
    <property type="entry name" value="Ketoacyl-synt_C"/>
    <property type="match status" value="3"/>
</dbReference>
<dbReference type="Gene3D" id="3.40.47.10">
    <property type="match status" value="3"/>
</dbReference>
<dbReference type="RefSeq" id="WP_104982259.1">
    <property type="nucleotide sequence ID" value="NZ_CP012673.1"/>
</dbReference>